<dbReference type="PANTHER" id="PTHR19302">
    <property type="entry name" value="GAMMA TUBULIN COMPLEX PROTEIN"/>
    <property type="match status" value="1"/>
</dbReference>
<dbReference type="GO" id="GO:0051011">
    <property type="term" value="F:microtubule minus-end binding"/>
    <property type="evidence" value="ECO:0007669"/>
    <property type="project" value="TreeGrafter"/>
</dbReference>
<feature type="region of interest" description="Disordered" evidence="6">
    <location>
        <begin position="579"/>
        <end position="601"/>
    </location>
</feature>
<dbReference type="GO" id="GO:0051225">
    <property type="term" value="P:spindle assembly"/>
    <property type="evidence" value="ECO:0007669"/>
    <property type="project" value="TreeGrafter"/>
</dbReference>
<evidence type="ECO:0000259" key="7">
    <source>
        <dbReference type="Pfam" id="PF04130"/>
    </source>
</evidence>
<dbReference type="GO" id="GO:0051321">
    <property type="term" value="P:meiotic cell cycle"/>
    <property type="evidence" value="ECO:0007669"/>
    <property type="project" value="TreeGrafter"/>
</dbReference>
<evidence type="ECO:0000256" key="6">
    <source>
        <dbReference type="SAM" id="MobiDB-lite"/>
    </source>
</evidence>
<dbReference type="GO" id="GO:0000922">
    <property type="term" value="C:spindle pole"/>
    <property type="evidence" value="ECO:0007669"/>
    <property type="project" value="InterPro"/>
</dbReference>
<organism evidence="9 10">
    <name type="scientific">Conidiobolus coronatus (strain ATCC 28846 / CBS 209.66 / NRRL 28638)</name>
    <name type="common">Delacroixia coronata</name>
    <dbReference type="NCBI Taxonomy" id="796925"/>
    <lineage>
        <taxon>Eukaryota</taxon>
        <taxon>Fungi</taxon>
        <taxon>Fungi incertae sedis</taxon>
        <taxon>Zoopagomycota</taxon>
        <taxon>Entomophthoromycotina</taxon>
        <taxon>Entomophthoromycetes</taxon>
        <taxon>Entomophthorales</taxon>
        <taxon>Ancylistaceae</taxon>
        <taxon>Conidiobolus</taxon>
    </lineage>
</organism>
<dbReference type="GO" id="GO:0005874">
    <property type="term" value="C:microtubule"/>
    <property type="evidence" value="ECO:0007669"/>
    <property type="project" value="UniProtKB-KW"/>
</dbReference>
<reference evidence="9 10" key="1">
    <citation type="journal article" date="2015" name="Genome Biol. Evol.">
        <title>Phylogenomic analyses indicate that early fungi evolved digesting cell walls of algal ancestors of land plants.</title>
        <authorList>
            <person name="Chang Y."/>
            <person name="Wang S."/>
            <person name="Sekimoto S."/>
            <person name="Aerts A.L."/>
            <person name="Choi C."/>
            <person name="Clum A."/>
            <person name="LaButti K.M."/>
            <person name="Lindquist E.A."/>
            <person name="Yee Ngan C."/>
            <person name="Ohm R.A."/>
            <person name="Salamov A.A."/>
            <person name="Grigoriev I.V."/>
            <person name="Spatafora J.W."/>
            <person name="Berbee M.L."/>
        </authorList>
    </citation>
    <scope>NUCLEOTIDE SEQUENCE [LARGE SCALE GENOMIC DNA]</scope>
    <source>
        <strain evidence="9 10">NRRL 28638</strain>
    </source>
</reference>
<dbReference type="GO" id="GO:0007020">
    <property type="term" value="P:microtubule nucleation"/>
    <property type="evidence" value="ECO:0007669"/>
    <property type="project" value="InterPro"/>
</dbReference>
<keyword evidence="10" id="KW-1185">Reference proteome</keyword>
<dbReference type="Pfam" id="PF17681">
    <property type="entry name" value="GCP_N_terminal"/>
    <property type="match status" value="1"/>
</dbReference>
<evidence type="ECO:0000256" key="2">
    <source>
        <dbReference type="ARBA" id="ARBA00010337"/>
    </source>
</evidence>
<evidence type="ECO:0000256" key="4">
    <source>
        <dbReference type="ARBA" id="ARBA00022701"/>
    </source>
</evidence>
<evidence type="ECO:0000313" key="10">
    <source>
        <dbReference type="Proteomes" id="UP000070444"/>
    </source>
</evidence>
<dbReference type="InterPro" id="IPR040457">
    <property type="entry name" value="GCP_C"/>
</dbReference>
<keyword evidence="4" id="KW-0493">Microtubule</keyword>
<dbReference type="InterPro" id="IPR042241">
    <property type="entry name" value="GCP_C_sf"/>
</dbReference>
<feature type="domain" description="Gamma tubulin complex component protein N-terminal" evidence="8">
    <location>
        <begin position="1"/>
        <end position="245"/>
    </location>
</feature>
<feature type="compositionally biased region" description="Basic residues" evidence="6">
    <location>
        <begin position="588"/>
        <end position="601"/>
    </location>
</feature>
<evidence type="ECO:0000256" key="3">
    <source>
        <dbReference type="ARBA" id="ARBA00022490"/>
    </source>
</evidence>
<dbReference type="STRING" id="796925.A0A137PHH4"/>
<dbReference type="AlphaFoldDB" id="A0A137PHH4"/>
<dbReference type="OrthoDB" id="5860513at2759"/>
<dbReference type="GO" id="GO:0043015">
    <property type="term" value="F:gamma-tubulin binding"/>
    <property type="evidence" value="ECO:0007669"/>
    <property type="project" value="InterPro"/>
</dbReference>
<keyword evidence="5" id="KW-0206">Cytoskeleton</keyword>
<dbReference type="GO" id="GO:0000930">
    <property type="term" value="C:gamma-tubulin complex"/>
    <property type="evidence" value="ECO:0007669"/>
    <property type="project" value="TreeGrafter"/>
</dbReference>
<dbReference type="GO" id="GO:0031122">
    <property type="term" value="P:cytoplasmic microtubule organization"/>
    <property type="evidence" value="ECO:0007669"/>
    <property type="project" value="TreeGrafter"/>
</dbReference>
<keyword evidence="3" id="KW-0963">Cytoplasm</keyword>
<dbReference type="InterPro" id="IPR007259">
    <property type="entry name" value="GCP"/>
</dbReference>
<dbReference type="Pfam" id="PF04130">
    <property type="entry name" value="GCP_C_terminal"/>
    <property type="match status" value="1"/>
</dbReference>
<dbReference type="GO" id="GO:0005816">
    <property type="term" value="C:spindle pole body"/>
    <property type="evidence" value="ECO:0007669"/>
    <property type="project" value="UniProtKB-ARBA"/>
</dbReference>
<name>A0A137PHH4_CONC2</name>
<gene>
    <name evidence="9" type="ORF">CONCODRAFT_150074</name>
</gene>
<dbReference type="InterPro" id="IPR041470">
    <property type="entry name" value="GCP_N"/>
</dbReference>
<feature type="domain" description="Gamma tubulin complex component C-terminal" evidence="7">
    <location>
        <begin position="249"/>
        <end position="573"/>
    </location>
</feature>
<sequence>MIKQLFELGSLFKHIQNFVNIQLTEGDSGLIVQSFCAALQSCIAEYFRLLAILDAKVSDQIQNNLTFRNLFLWTREPLKRFQLMYHMTDVCYHLHGGALISALYSLTNHGDPFVQNFCLEILNKASKPFHDMIQYWVDEGELHDPFDEFFVQRTYRDPSGNPWTSKYFIHVSMAPAYCEKELLKKIFAIGRSLDFIRSTCKNPDWHWKNLQEGLSLQFSSLIKLTKSVDLVHSLASRELLNILFHQQHLLVHLNAMKKYLLLGQGDFVRHLMDLIHDELDKPCQMIHTHHLSRILDSAIRGSNAQFDKPEIINKIQVKMTISPGDKSGWDCFSLTYLPSPPINAVISTDSLAIYSDLFKTLWRVKRMEVALSQGWLTHASSLAWLKSLPDIQSDLSHCGTLMSEMIHFINQYQYFIQCEILEPNWTELIDFIEHKANDLDQVITEHQNILQKIQSQISLYDYDPMKVVLILSKVFESIMSFKRVHEKFIQTSLAMVQSNSKKGYNRVLSDFEVDPLLINNPDNQRTIERLKIQLDSISNDFRENVKIFLKHLYQKDEQGTMSLRFRLDYNEFYTGLFATSEPSSSSRRSSRASHRHSWLIQ</sequence>
<dbReference type="Proteomes" id="UP000070444">
    <property type="component" value="Unassembled WGS sequence"/>
</dbReference>
<accession>A0A137PHH4</accession>
<dbReference type="GO" id="GO:0000278">
    <property type="term" value="P:mitotic cell cycle"/>
    <property type="evidence" value="ECO:0007669"/>
    <property type="project" value="TreeGrafter"/>
</dbReference>
<dbReference type="FunFam" id="1.20.120.1900:FF:000037">
    <property type="entry name" value="Gamma-tubulin complex component"/>
    <property type="match status" value="1"/>
</dbReference>
<dbReference type="PANTHER" id="PTHR19302:SF14">
    <property type="entry name" value="GAMMA-TUBULIN COMPLEX COMPONENT 3"/>
    <property type="match status" value="1"/>
</dbReference>
<dbReference type="Gene3D" id="1.20.120.1900">
    <property type="entry name" value="Gamma-tubulin complex, C-terminal domain"/>
    <property type="match status" value="1"/>
</dbReference>
<dbReference type="EMBL" id="KQ964423">
    <property type="protein sequence ID" value="KXN74453.1"/>
    <property type="molecule type" value="Genomic_DNA"/>
</dbReference>
<comment type="similarity">
    <text evidence="2">Belongs to the TUBGCP family.</text>
</comment>
<comment type="subcellular location">
    <subcellularLocation>
        <location evidence="1">Cytoplasm</location>
        <location evidence="1">Cytoskeleton</location>
    </subcellularLocation>
</comment>
<evidence type="ECO:0000256" key="1">
    <source>
        <dbReference type="ARBA" id="ARBA00004245"/>
    </source>
</evidence>
<proteinExistence type="inferred from homology"/>
<evidence type="ECO:0000313" key="9">
    <source>
        <dbReference type="EMBL" id="KXN74453.1"/>
    </source>
</evidence>
<protein>
    <submittedName>
        <fullName evidence="9">Uncharacterized protein</fullName>
    </submittedName>
</protein>
<evidence type="ECO:0000259" key="8">
    <source>
        <dbReference type="Pfam" id="PF17681"/>
    </source>
</evidence>
<dbReference type="OMA" id="WVYQPGR"/>
<evidence type="ECO:0000256" key="5">
    <source>
        <dbReference type="ARBA" id="ARBA00023212"/>
    </source>
</evidence>